<dbReference type="EMBL" id="KY979132">
    <property type="protein sequence ID" value="ASD50578.1"/>
    <property type="molecule type" value="Genomic_DNA"/>
</dbReference>
<keyword evidence="2" id="KW-1185">Reference proteome</keyword>
<proteinExistence type="predicted"/>
<dbReference type="InterPro" id="IPR022607">
    <property type="entry name" value="Phage_T4_Gp53_baseplate_wedge"/>
</dbReference>
<evidence type="ECO:0000313" key="1">
    <source>
        <dbReference type="EMBL" id="ASD50578.1"/>
    </source>
</evidence>
<dbReference type="Pfam" id="PF11246">
    <property type="entry name" value="Phage_gp53"/>
    <property type="match status" value="1"/>
</dbReference>
<evidence type="ECO:0000313" key="2">
    <source>
        <dbReference type="Proteomes" id="UP000224101"/>
    </source>
</evidence>
<dbReference type="KEGG" id="vg:40085730"/>
<dbReference type="RefSeq" id="YP_009609645.1">
    <property type="nucleotide sequence ID" value="NC_041997.1"/>
</dbReference>
<reference evidence="1 2" key="1">
    <citation type="submission" date="2017-08" db="EMBL/GenBank/DDBJ databases">
        <title>Characterization and complete genome sequence of novel bacteriophage infecting the causal agent of bacterial fruit blotch, Acidovorax citrulli.</title>
        <authorList>
            <person name="Midani A.R."/>
            <person name="Park S.-H."/>
            <person name="Choi T.-J."/>
        </authorList>
    </citation>
    <scope>NUCLEOTIDE SEQUENCE [LARGE SCALE GENOMIC DNA]</scope>
</reference>
<dbReference type="Proteomes" id="UP000224101">
    <property type="component" value="Segment"/>
</dbReference>
<name>A0A218M3G8_9CAUD</name>
<dbReference type="OrthoDB" id="8952at10239"/>
<accession>A0A218M3G8</accession>
<organism evidence="1 2">
    <name type="scientific">Acidovorax phage ACP17</name>
    <dbReference type="NCBI Taxonomy" id="2010329"/>
    <lineage>
        <taxon>Viruses</taxon>
        <taxon>Duplodnaviria</taxon>
        <taxon>Heunggongvirae</taxon>
        <taxon>Uroviricota</taxon>
        <taxon>Caudoviricetes</taxon>
        <taxon>Busanvirus</taxon>
        <taxon>Busanvirus ACP17</taxon>
    </lineage>
</organism>
<sequence length="173" mass="20125">MTYFRKFSTLVYDRVVAQNILTAVLPSRLNVDRVFVYQNYRVSDGETPESVADKLYKDAKLYWVLLVVNDIVDPFVGWPMSDAELEEFVVKKWGALHAVHHFFDNRIGRICDDVDDAAYRAVPPASLPFYIVPVTCQQWERTQNDERRDVIAINPRYINQFVEAYNNALEGKE</sequence>
<dbReference type="GeneID" id="40085730"/>
<protein>
    <submittedName>
        <fullName evidence="1">Baseplate wedge subunit</fullName>
    </submittedName>
</protein>